<dbReference type="EMBL" id="BAAAPE010000048">
    <property type="protein sequence ID" value="GAA2106033.1"/>
    <property type="molecule type" value="Genomic_DNA"/>
</dbReference>
<dbReference type="RefSeq" id="WP_344535959.1">
    <property type="nucleotide sequence ID" value="NZ_BAAAPE010000048.1"/>
</dbReference>
<accession>A0ABN2X8P8</accession>
<sequence length="161" mass="17717">MITTDQLIADEAAERGRRTFARWLRLARDKGGRTWTVYPTARARRGLWLIRQYREETDASRSIPGSAVDLMTDALHAASRMHGVDVIAANAPELAAEARADFLPMIPAGAADPLDWSEFLADMVLALAEEHQDDDEAEAALNEAYGAFSEEDAAASSVWQQ</sequence>
<evidence type="ECO:0000313" key="2">
    <source>
        <dbReference type="Proteomes" id="UP001500016"/>
    </source>
</evidence>
<protein>
    <submittedName>
        <fullName evidence="1">Uncharacterized protein</fullName>
    </submittedName>
</protein>
<dbReference type="Proteomes" id="UP001500016">
    <property type="component" value="Unassembled WGS sequence"/>
</dbReference>
<gene>
    <name evidence="1" type="ORF">GCM10009801_82120</name>
</gene>
<comment type="caution">
    <text evidence="1">The sequence shown here is derived from an EMBL/GenBank/DDBJ whole genome shotgun (WGS) entry which is preliminary data.</text>
</comment>
<proteinExistence type="predicted"/>
<keyword evidence="2" id="KW-1185">Reference proteome</keyword>
<evidence type="ECO:0000313" key="1">
    <source>
        <dbReference type="EMBL" id="GAA2106033.1"/>
    </source>
</evidence>
<reference evidence="1 2" key="1">
    <citation type="journal article" date="2019" name="Int. J. Syst. Evol. Microbiol.">
        <title>The Global Catalogue of Microorganisms (GCM) 10K type strain sequencing project: providing services to taxonomists for standard genome sequencing and annotation.</title>
        <authorList>
            <consortium name="The Broad Institute Genomics Platform"/>
            <consortium name="The Broad Institute Genome Sequencing Center for Infectious Disease"/>
            <person name="Wu L."/>
            <person name="Ma J."/>
        </authorList>
    </citation>
    <scope>NUCLEOTIDE SEQUENCE [LARGE SCALE GENOMIC DNA]</scope>
    <source>
        <strain evidence="1 2">JCM 15478</strain>
    </source>
</reference>
<name>A0ABN2X8P8_9ACTN</name>
<organism evidence="1 2">
    <name type="scientific">Streptomyces albiaxialis</name>
    <dbReference type="NCBI Taxonomy" id="329523"/>
    <lineage>
        <taxon>Bacteria</taxon>
        <taxon>Bacillati</taxon>
        <taxon>Actinomycetota</taxon>
        <taxon>Actinomycetes</taxon>
        <taxon>Kitasatosporales</taxon>
        <taxon>Streptomycetaceae</taxon>
        <taxon>Streptomyces</taxon>
    </lineage>
</organism>